<feature type="domain" description="GGDEF" evidence="3">
    <location>
        <begin position="385"/>
        <end position="518"/>
    </location>
</feature>
<dbReference type="NCBIfam" id="TIGR00254">
    <property type="entry name" value="GGDEF"/>
    <property type="match status" value="1"/>
</dbReference>
<dbReference type="InterPro" id="IPR001633">
    <property type="entry name" value="EAL_dom"/>
</dbReference>
<dbReference type="OrthoDB" id="9814202at2"/>
<dbReference type="EMBL" id="WTYK01000001">
    <property type="protein sequence ID" value="MXP40617.1"/>
    <property type="molecule type" value="Genomic_DNA"/>
</dbReference>
<name>A0A6I4USW9_9SPHN</name>
<feature type="domain" description="EAL" evidence="2">
    <location>
        <begin position="527"/>
        <end position="777"/>
    </location>
</feature>
<dbReference type="RefSeq" id="WP_160745429.1">
    <property type="nucleotide sequence ID" value="NZ_WTYK01000001.1"/>
</dbReference>
<dbReference type="PANTHER" id="PTHR44757">
    <property type="entry name" value="DIGUANYLATE CYCLASE DGCP"/>
    <property type="match status" value="1"/>
</dbReference>
<dbReference type="PROSITE" id="PS50883">
    <property type="entry name" value="EAL"/>
    <property type="match status" value="1"/>
</dbReference>
<feature type="transmembrane region" description="Helical" evidence="1">
    <location>
        <begin position="292"/>
        <end position="319"/>
    </location>
</feature>
<proteinExistence type="predicted"/>
<dbReference type="CDD" id="cd01948">
    <property type="entry name" value="EAL"/>
    <property type="match status" value="1"/>
</dbReference>
<keyword evidence="1" id="KW-0472">Membrane</keyword>
<dbReference type="PROSITE" id="PS50887">
    <property type="entry name" value="GGDEF"/>
    <property type="match status" value="1"/>
</dbReference>
<dbReference type="FunFam" id="3.30.70.270:FF:000001">
    <property type="entry name" value="Diguanylate cyclase domain protein"/>
    <property type="match status" value="1"/>
</dbReference>
<reference evidence="4 5" key="1">
    <citation type="submission" date="2019-12" db="EMBL/GenBank/DDBJ databases">
        <title>Genomic-based taxomic classification of the family Erythrobacteraceae.</title>
        <authorList>
            <person name="Xu L."/>
        </authorList>
    </citation>
    <scope>NUCLEOTIDE SEQUENCE [LARGE SCALE GENOMIC DNA]</scope>
    <source>
        <strain evidence="4 5">MCCC 1K02066</strain>
    </source>
</reference>
<dbReference type="InterPro" id="IPR035919">
    <property type="entry name" value="EAL_sf"/>
</dbReference>
<dbReference type="InterPro" id="IPR043128">
    <property type="entry name" value="Rev_trsase/Diguanyl_cyclase"/>
</dbReference>
<comment type="caution">
    <text evidence="4">The sequence shown here is derived from an EMBL/GenBank/DDBJ whole genome shotgun (WGS) entry which is preliminary data.</text>
</comment>
<evidence type="ECO:0000259" key="2">
    <source>
        <dbReference type="PROSITE" id="PS50883"/>
    </source>
</evidence>
<protein>
    <submittedName>
        <fullName evidence="4">EAL domain-containing protein</fullName>
    </submittedName>
</protein>
<dbReference type="Pfam" id="PF00563">
    <property type="entry name" value="EAL"/>
    <property type="match status" value="1"/>
</dbReference>
<dbReference type="InterPro" id="IPR007892">
    <property type="entry name" value="CHASE4"/>
</dbReference>
<evidence type="ECO:0000313" key="5">
    <source>
        <dbReference type="Proteomes" id="UP000469159"/>
    </source>
</evidence>
<keyword evidence="1" id="KW-0812">Transmembrane</keyword>
<dbReference type="SUPFAM" id="SSF55073">
    <property type="entry name" value="Nucleotide cyclase"/>
    <property type="match status" value="1"/>
</dbReference>
<evidence type="ECO:0000259" key="3">
    <source>
        <dbReference type="PROSITE" id="PS50887"/>
    </source>
</evidence>
<keyword evidence="1" id="KW-1133">Transmembrane helix</keyword>
<dbReference type="SMART" id="SM00052">
    <property type="entry name" value="EAL"/>
    <property type="match status" value="1"/>
</dbReference>
<dbReference type="SUPFAM" id="SSF141868">
    <property type="entry name" value="EAL domain-like"/>
    <property type="match status" value="1"/>
</dbReference>
<dbReference type="InterPro" id="IPR000160">
    <property type="entry name" value="GGDEF_dom"/>
</dbReference>
<accession>A0A6I4USW9</accession>
<dbReference type="Gene3D" id="3.20.20.450">
    <property type="entry name" value="EAL domain"/>
    <property type="match status" value="1"/>
</dbReference>
<sequence length="782" mass="85241">MNAGSKIDFRRRYRRRVLLPGAVILLITAILCGGGLIQAGKGTDELSLMAQKLEVFRALGKAMDELALGQDSVGLCEQCIEEAASPVPDRNWLDANVGFRMFDLYNAHETYILDGRDRPVYASVSRESAAPEAFGRVAPAVSRFVELVRGEAKRPMGRSNLNERLPGSPPEPLVFPPAPGFSDEPLTVHPTVRTAPDVIHSTDLVRIGDRTAVVSVMRMARAPADDHRATAGSPLLLSLRYLDERFLSDAAQQNYLIDARLSDSNEPREGETSAPVTDADGNLLTSILWKPLLGGGVVIHGLLLPAAAMFLVVALLILLMSLKLRRAMKQDEERAGELERAHAELTAKEAQAHHLAYHDVLTGLPNRALFTDNADKALLRARHGEPMAILLLDLDRFKNVNDRFGHLAGDELIREVAGRLSSVIGGRDTVARLGGDEFAILLERGGRAGEIEATLERILTELRQPFQILGNQAHVGVSIGVALAPEFGTDRMELMRKADIALYRAKDEGRDCYRYFTETMDESVQLRATLEAHLREALATGEGLGVHYQPLIDSAGGKVTGLEALLRWEHPEHGCVPPHMFVPVAEETGLIAPLGDWVMKQACAVARAWPKLSIAVNLSPVQFCDEDFAERISGIVRDAGISPHQIELEVTEGVVLDQNETVRGALRRLREAGFRIALDDFGTGYSSLSYLREFEVDRIKIDKSFVQNLGQAIDADAIVTAVVTLGHAMGLQVTAEGVETDAQETFLRSAGCNVLQGFLFAKAMPANELAGSMDGRKRVAAA</sequence>
<dbReference type="PANTHER" id="PTHR44757:SF2">
    <property type="entry name" value="BIOFILM ARCHITECTURE MAINTENANCE PROTEIN MBAA"/>
    <property type="match status" value="1"/>
</dbReference>
<dbReference type="AlphaFoldDB" id="A0A6I4USW9"/>
<evidence type="ECO:0000313" key="4">
    <source>
        <dbReference type="EMBL" id="MXP40617.1"/>
    </source>
</evidence>
<organism evidence="4 5">
    <name type="scientific">Croceibacterium soli</name>
    <dbReference type="NCBI Taxonomy" id="1739690"/>
    <lineage>
        <taxon>Bacteria</taxon>
        <taxon>Pseudomonadati</taxon>
        <taxon>Pseudomonadota</taxon>
        <taxon>Alphaproteobacteria</taxon>
        <taxon>Sphingomonadales</taxon>
        <taxon>Erythrobacteraceae</taxon>
        <taxon>Croceibacterium</taxon>
    </lineage>
</organism>
<dbReference type="CDD" id="cd01949">
    <property type="entry name" value="GGDEF"/>
    <property type="match status" value="1"/>
</dbReference>
<dbReference type="InterPro" id="IPR029787">
    <property type="entry name" value="Nucleotide_cyclase"/>
</dbReference>
<dbReference type="SMART" id="SM00267">
    <property type="entry name" value="GGDEF"/>
    <property type="match status" value="1"/>
</dbReference>
<dbReference type="Gene3D" id="3.30.70.270">
    <property type="match status" value="1"/>
</dbReference>
<dbReference type="Pfam" id="PF00990">
    <property type="entry name" value="GGDEF"/>
    <property type="match status" value="1"/>
</dbReference>
<gene>
    <name evidence="4" type="ORF">GRI75_03005</name>
</gene>
<evidence type="ECO:0000256" key="1">
    <source>
        <dbReference type="SAM" id="Phobius"/>
    </source>
</evidence>
<dbReference type="GO" id="GO:0003824">
    <property type="term" value="F:catalytic activity"/>
    <property type="evidence" value="ECO:0007669"/>
    <property type="project" value="UniProtKB-ARBA"/>
</dbReference>
<dbReference type="InterPro" id="IPR052155">
    <property type="entry name" value="Biofilm_reg_signaling"/>
</dbReference>
<keyword evidence="5" id="KW-1185">Reference proteome</keyword>
<dbReference type="Proteomes" id="UP000469159">
    <property type="component" value="Unassembled WGS sequence"/>
</dbReference>
<dbReference type="Pfam" id="PF05228">
    <property type="entry name" value="CHASE4"/>
    <property type="match status" value="1"/>
</dbReference>